<name>F4RRU1_MELLP</name>
<dbReference type="PANTHER" id="PTHR28026:SF9">
    <property type="entry name" value="2-HYDROXY-PALMITIC ACID DIOXYGENASE MPO1"/>
    <property type="match status" value="1"/>
</dbReference>
<keyword evidence="3" id="KW-1185">Reference proteome</keyword>
<evidence type="ECO:0000313" key="3">
    <source>
        <dbReference type="Proteomes" id="UP000001072"/>
    </source>
</evidence>
<dbReference type="GO" id="GO:0005783">
    <property type="term" value="C:endoplasmic reticulum"/>
    <property type="evidence" value="ECO:0007669"/>
    <property type="project" value="TreeGrafter"/>
</dbReference>
<dbReference type="OrthoDB" id="2124888at2759"/>
<dbReference type="InParanoid" id="F4RRU1"/>
<dbReference type="Proteomes" id="UP000001072">
    <property type="component" value="Unassembled WGS sequence"/>
</dbReference>
<dbReference type="KEGG" id="mlr:MELLADRAFT_116962"/>
<dbReference type="Pfam" id="PF06127">
    <property type="entry name" value="Mpo1-like"/>
    <property type="match status" value="1"/>
</dbReference>
<dbReference type="GO" id="GO:0046521">
    <property type="term" value="P:sphingoid catabolic process"/>
    <property type="evidence" value="ECO:0007669"/>
    <property type="project" value="TreeGrafter"/>
</dbReference>
<gene>
    <name evidence="2" type="ORF">MELLADRAFT_116962</name>
</gene>
<dbReference type="GeneID" id="18925919"/>
<dbReference type="FunCoup" id="F4RRU1">
    <property type="interactions" value="91"/>
</dbReference>
<dbReference type="GO" id="GO:0016020">
    <property type="term" value="C:membrane"/>
    <property type="evidence" value="ECO:0007669"/>
    <property type="project" value="GOC"/>
</dbReference>
<dbReference type="InterPro" id="IPR009305">
    <property type="entry name" value="Mpo1-like"/>
</dbReference>
<dbReference type="eggNOG" id="KOG3292">
    <property type="taxonomic scope" value="Eukaryota"/>
</dbReference>
<feature type="transmembrane region" description="Helical" evidence="1">
    <location>
        <begin position="52"/>
        <end position="73"/>
    </location>
</feature>
<evidence type="ECO:0000256" key="1">
    <source>
        <dbReference type="SAM" id="Phobius"/>
    </source>
</evidence>
<dbReference type="HOGENOM" id="CLU_081702_1_0_1"/>
<keyword evidence="1" id="KW-0812">Transmembrane</keyword>
<feature type="transmembrane region" description="Helical" evidence="1">
    <location>
        <begin position="159"/>
        <end position="178"/>
    </location>
</feature>
<accession>F4RRU1</accession>
<dbReference type="PANTHER" id="PTHR28026">
    <property type="entry name" value="DUF962 DOMAIN PROTEIN (AFU_ORTHOLOGUE AFUA_8G05310)"/>
    <property type="match status" value="1"/>
</dbReference>
<dbReference type="VEuPathDB" id="FungiDB:MELLADRAFT_116962"/>
<evidence type="ECO:0000313" key="2">
    <source>
        <dbReference type="EMBL" id="EGG04895.1"/>
    </source>
</evidence>
<proteinExistence type="predicted"/>
<keyword evidence="1" id="KW-1133">Transmembrane helix</keyword>
<dbReference type="RefSeq" id="XP_007411986.1">
    <property type="nucleotide sequence ID" value="XM_007411924.1"/>
</dbReference>
<protein>
    <recommendedName>
        <fullName evidence="4">DUF962-domain-containing protein</fullName>
    </recommendedName>
</protein>
<dbReference type="EMBL" id="GL883116">
    <property type="protein sequence ID" value="EGG04895.1"/>
    <property type="molecule type" value="Genomic_DNA"/>
</dbReference>
<feature type="transmembrane region" description="Helical" evidence="1">
    <location>
        <begin position="116"/>
        <end position="138"/>
    </location>
</feature>
<keyword evidence="1" id="KW-0472">Membrane</keyword>
<sequence length="242" mass="27473">MSNDTKPIDKRKPTQSEIEDESLAGQKSSFTLFDLEHQFAFYGQYHVNQVNVAIHIICVPIIFFTALILVHYLPFFKNTILDSQPIHLPDFILATGLYGSDSVYELNLATLVSIGYATYFIILDPIAGTLYAPILLSFGQWSNQLYQLEIITINSSNPISVYSISLITFILGWISQFIGHGKFEGRAPALIDNLLQSIVLAVFFVFIELLFLLGYRTSFQKRLKIRIDKALLEFRKSKVPKP</sequence>
<organism evidence="3">
    <name type="scientific">Melampsora larici-populina (strain 98AG31 / pathotype 3-4-7)</name>
    <name type="common">Poplar leaf rust fungus</name>
    <dbReference type="NCBI Taxonomy" id="747676"/>
    <lineage>
        <taxon>Eukaryota</taxon>
        <taxon>Fungi</taxon>
        <taxon>Dikarya</taxon>
        <taxon>Basidiomycota</taxon>
        <taxon>Pucciniomycotina</taxon>
        <taxon>Pucciniomycetes</taxon>
        <taxon>Pucciniales</taxon>
        <taxon>Melampsoraceae</taxon>
        <taxon>Melampsora</taxon>
    </lineage>
</organism>
<dbReference type="AlphaFoldDB" id="F4RRU1"/>
<reference evidence="3" key="1">
    <citation type="journal article" date="2011" name="Proc. Natl. Acad. Sci. U.S.A.">
        <title>Obligate biotrophy features unraveled by the genomic analysis of rust fungi.</title>
        <authorList>
            <person name="Duplessis S."/>
            <person name="Cuomo C.A."/>
            <person name="Lin Y.-C."/>
            <person name="Aerts A."/>
            <person name="Tisserant E."/>
            <person name="Veneault-Fourrey C."/>
            <person name="Joly D.L."/>
            <person name="Hacquard S."/>
            <person name="Amselem J."/>
            <person name="Cantarel B.L."/>
            <person name="Chiu R."/>
            <person name="Coutinho P.M."/>
            <person name="Feau N."/>
            <person name="Field M."/>
            <person name="Frey P."/>
            <person name="Gelhaye E."/>
            <person name="Goldberg J."/>
            <person name="Grabherr M.G."/>
            <person name="Kodira C.D."/>
            <person name="Kohler A."/>
            <person name="Kuees U."/>
            <person name="Lindquist E.A."/>
            <person name="Lucas S.M."/>
            <person name="Mago R."/>
            <person name="Mauceli E."/>
            <person name="Morin E."/>
            <person name="Murat C."/>
            <person name="Pangilinan J.L."/>
            <person name="Park R."/>
            <person name="Pearson M."/>
            <person name="Quesneville H."/>
            <person name="Rouhier N."/>
            <person name="Sakthikumar S."/>
            <person name="Salamov A.A."/>
            <person name="Schmutz J."/>
            <person name="Selles B."/>
            <person name="Shapiro H."/>
            <person name="Tanguay P."/>
            <person name="Tuskan G.A."/>
            <person name="Henrissat B."/>
            <person name="Van de Peer Y."/>
            <person name="Rouze P."/>
            <person name="Ellis J.G."/>
            <person name="Dodds P.N."/>
            <person name="Schein J.E."/>
            <person name="Zhong S."/>
            <person name="Hamelin R.C."/>
            <person name="Grigoriev I.V."/>
            <person name="Szabo L.J."/>
            <person name="Martin F."/>
        </authorList>
    </citation>
    <scope>NUCLEOTIDE SEQUENCE [LARGE SCALE GENOMIC DNA]</scope>
    <source>
        <strain evidence="3">98AG31 / pathotype 3-4-7</strain>
    </source>
</reference>
<feature type="transmembrane region" description="Helical" evidence="1">
    <location>
        <begin position="198"/>
        <end position="215"/>
    </location>
</feature>
<evidence type="ECO:0008006" key="4">
    <source>
        <dbReference type="Google" id="ProtNLM"/>
    </source>
</evidence>